<dbReference type="BioCyc" id="EBAC796937-HMP:GMGH-201-MONOMER"/>
<reference evidence="3 4" key="1">
    <citation type="submission" date="2011-08" db="EMBL/GenBank/DDBJ databases">
        <title>The Genome Sequence of Eubacteriaceae bacterium ACC19a.</title>
        <authorList>
            <consortium name="The Broad Institute Genome Sequencing Platform"/>
            <person name="Earl A."/>
            <person name="Ward D."/>
            <person name="Feldgarden M."/>
            <person name="Gevers D."/>
            <person name="Sizova M."/>
            <person name="Hazen A."/>
            <person name="Epstein S."/>
            <person name="Young S.K."/>
            <person name="Zeng Q."/>
            <person name="Gargeya S."/>
            <person name="Fitzgerald M."/>
            <person name="Haas B."/>
            <person name="Abouelleil A."/>
            <person name="Alvarado L."/>
            <person name="Arachchi H.M."/>
            <person name="Berlin A."/>
            <person name="Brown A."/>
            <person name="Chapman S.B."/>
            <person name="Chen Z."/>
            <person name="Dunbar C."/>
            <person name="Freedman E."/>
            <person name="Gearin G."/>
            <person name="Gellesch M."/>
            <person name="Goldberg J."/>
            <person name="Griggs A."/>
            <person name="Gujja S."/>
            <person name="Heiman D."/>
            <person name="Howarth C."/>
            <person name="Larson L."/>
            <person name="Lui A."/>
            <person name="MacDonald P.J.P."/>
            <person name="Montmayeur A."/>
            <person name="Murphy C."/>
            <person name="Neiman D."/>
            <person name="Pearson M."/>
            <person name="Priest M."/>
            <person name="Roberts A."/>
            <person name="Saif S."/>
            <person name="Shea T."/>
            <person name="Shenoy N."/>
            <person name="Sisk P."/>
            <person name="Stolte C."/>
            <person name="Sykes S."/>
            <person name="Wortman J."/>
            <person name="Nusbaum C."/>
            <person name="Birren B."/>
        </authorList>
    </citation>
    <scope>NUCLEOTIDE SEQUENCE [LARGE SCALE GENOMIC DNA]</scope>
    <source>
        <strain evidence="3 4">ACC19a</strain>
    </source>
</reference>
<dbReference type="PATRIC" id="fig|796937.3.peg.206"/>
<evidence type="ECO:0000256" key="2">
    <source>
        <dbReference type="ARBA" id="ARBA00022801"/>
    </source>
</evidence>
<accession>G9WXW2</accession>
<dbReference type="InterPro" id="IPR051201">
    <property type="entry name" value="Chloro_Bact_Ser_Proteases"/>
</dbReference>
<dbReference type="GO" id="GO:0004252">
    <property type="term" value="F:serine-type endopeptidase activity"/>
    <property type="evidence" value="ECO:0007669"/>
    <property type="project" value="InterPro"/>
</dbReference>
<dbReference type="HOGENOM" id="CLU_043650_0_0_9"/>
<dbReference type="GO" id="GO:0006508">
    <property type="term" value="P:proteolysis"/>
    <property type="evidence" value="ECO:0007669"/>
    <property type="project" value="UniProtKB-KW"/>
</dbReference>
<proteinExistence type="predicted"/>
<sequence length="454" mass="51535">MCENIKYRHNIININSINTFVNIHGGCNKNCRDVYFIRTLGIDENLILDLEKAEKTLYENMSKNILVYKRIEALPNNIQEIDYYELCYQRFLKDENISTKVSGITPALDKTFSNACKEILKLYKLSNKNISLSMEKNYCIKLFYRFDTIFSDCLKTWSEKINIKVITDDIIKLQDYLFFYMLTLIGADVLMLQSKNDIEIEECFLNLSKKLYIGSYSDISLPIYKQKADFIQNNANIKIDNTGSQTEKNVSIKPQYISSDDYKKQEKTFEQLAGMASSIVMITIKNDYNEIIGTGSGIMIGQDGYILTNNHVTGGGREFIIRIENDETLYSTTQIIKYNQLLDLAIIRIEKKLQPLKIYDGKDDLVRGQKVVAIGSPYGFFNSVSDGIISGFRIIDDVDMIQFTAPISAGSSGGAVLNMYGEVIGISTAGIRNAQNINLAVSYESIKTFVKGFI</sequence>
<organism evidence="3 4">
    <name type="scientific">Peptoanaerobacter stomatis</name>
    <dbReference type="NCBI Taxonomy" id="796937"/>
    <lineage>
        <taxon>Bacteria</taxon>
        <taxon>Bacillati</taxon>
        <taxon>Bacillota</taxon>
        <taxon>Clostridia</taxon>
        <taxon>Peptostreptococcales</taxon>
        <taxon>Filifactoraceae</taxon>
        <taxon>Peptoanaerobacter</taxon>
    </lineage>
</organism>
<gene>
    <name evidence="3" type="ORF">HMPREF9629_00201</name>
</gene>
<dbReference type="RefSeq" id="WP_009524438.1">
    <property type="nucleotide sequence ID" value="NZ_JH414546.1"/>
</dbReference>
<evidence type="ECO:0000256" key="1">
    <source>
        <dbReference type="ARBA" id="ARBA00022670"/>
    </source>
</evidence>
<evidence type="ECO:0000313" key="4">
    <source>
        <dbReference type="Proteomes" id="UP000006437"/>
    </source>
</evidence>
<dbReference type="InterPro" id="IPR009003">
    <property type="entry name" value="Peptidase_S1_PA"/>
</dbReference>
<comment type="caution">
    <text evidence="3">The sequence shown here is derived from an EMBL/GenBank/DDBJ whole genome shotgun (WGS) entry which is preliminary data.</text>
</comment>
<dbReference type="EMBL" id="AFZE01000001">
    <property type="protein sequence ID" value="EHL16959.1"/>
    <property type="molecule type" value="Genomic_DNA"/>
</dbReference>
<dbReference type="SUPFAM" id="SSF50494">
    <property type="entry name" value="Trypsin-like serine proteases"/>
    <property type="match status" value="1"/>
</dbReference>
<keyword evidence="2" id="KW-0378">Hydrolase</keyword>
<dbReference type="PANTHER" id="PTHR43343">
    <property type="entry name" value="PEPTIDASE S12"/>
    <property type="match status" value="1"/>
</dbReference>
<dbReference type="Pfam" id="PF13365">
    <property type="entry name" value="Trypsin_2"/>
    <property type="match status" value="1"/>
</dbReference>
<keyword evidence="1" id="KW-0645">Protease</keyword>
<dbReference type="InterPro" id="IPR001940">
    <property type="entry name" value="Peptidase_S1C"/>
</dbReference>
<dbReference type="PRINTS" id="PR00834">
    <property type="entry name" value="PROTEASES2C"/>
</dbReference>
<dbReference type="PANTHER" id="PTHR43343:SF3">
    <property type="entry name" value="PROTEASE DO-LIKE 8, CHLOROPLASTIC"/>
    <property type="match status" value="1"/>
</dbReference>
<name>G9WXW2_9FIRM</name>
<dbReference type="Proteomes" id="UP000006437">
    <property type="component" value="Unassembled WGS sequence"/>
</dbReference>
<dbReference type="Gene3D" id="2.40.10.120">
    <property type="match status" value="1"/>
</dbReference>
<evidence type="ECO:0000313" key="3">
    <source>
        <dbReference type="EMBL" id="EHL16959.1"/>
    </source>
</evidence>
<dbReference type="AlphaFoldDB" id="G9WXW2"/>
<protein>
    <submittedName>
        <fullName evidence="3">Uncharacterized protein</fullName>
    </submittedName>
</protein>